<proteinExistence type="predicted"/>
<name>A0A6J7WAV6_9CAUD</name>
<evidence type="ECO:0000313" key="1">
    <source>
        <dbReference type="EMBL" id="CAB5194690.1"/>
    </source>
</evidence>
<organism evidence="1">
    <name type="scientific">uncultured Caudovirales phage</name>
    <dbReference type="NCBI Taxonomy" id="2100421"/>
    <lineage>
        <taxon>Viruses</taxon>
        <taxon>Duplodnaviria</taxon>
        <taxon>Heunggongvirae</taxon>
        <taxon>Uroviricota</taxon>
        <taxon>Caudoviricetes</taxon>
        <taxon>Peduoviridae</taxon>
        <taxon>Maltschvirus</taxon>
        <taxon>Maltschvirus maltsch</taxon>
    </lineage>
</organism>
<protein>
    <submittedName>
        <fullName evidence="1">Uncharacterized protein</fullName>
    </submittedName>
</protein>
<accession>A0A6J7WAV6</accession>
<gene>
    <name evidence="1" type="ORF">UFOVP175_15</name>
</gene>
<sequence length="66" mass="7583">MAQQDIDLDEGSLFFIERAGHEIGWPPFEIMHLLKDAAEAGIMTDEWLDKLRNQVTLADINKENIQ</sequence>
<dbReference type="EMBL" id="LR798221">
    <property type="protein sequence ID" value="CAB5194690.1"/>
    <property type="molecule type" value="Genomic_DNA"/>
</dbReference>
<reference evidence="1" key="1">
    <citation type="submission" date="2020-05" db="EMBL/GenBank/DDBJ databases">
        <authorList>
            <person name="Chiriac C."/>
            <person name="Salcher M."/>
            <person name="Ghai R."/>
            <person name="Kavagutti S V."/>
        </authorList>
    </citation>
    <scope>NUCLEOTIDE SEQUENCE</scope>
</reference>